<dbReference type="InterPro" id="IPR005119">
    <property type="entry name" value="LysR_subst-bd"/>
</dbReference>
<reference evidence="8" key="1">
    <citation type="submission" date="2016-10" db="EMBL/GenBank/DDBJ databases">
        <authorList>
            <person name="Varghese N."/>
            <person name="Submissions S."/>
        </authorList>
    </citation>
    <scope>NUCLEOTIDE SEQUENCE [LARGE SCALE GENOMIC DNA]</scope>
    <source>
        <strain evidence="8">MO64</strain>
    </source>
</reference>
<feature type="domain" description="HTH lysR-type" evidence="6">
    <location>
        <begin position="6"/>
        <end position="63"/>
    </location>
</feature>
<dbReference type="Gene3D" id="1.10.10.10">
    <property type="entry name" value="Winged helix-like DNA-binding domain superfamily/Winged helix DNA-binding domain"/>
    <property type="match status" value="1"/>
</dbReference>
<dbReference type="Proteomes" id="UP000198725">
    <property type="component" value="Unassembled WGS sequence"/>
</dbReference>
<evidence type="ECO:0000256" key="5">
    <source>
        <dbReference type="ARBA" id="ARBA00023163"/>
    </source>
</evidence>
<dbReference type="EMBL" id="FOSR01000006">
    <property type="protein sequence ID" value="SFK77797.1"/>
    <property type="molecule type" value="Genomic_DNA"/>
</dbReference>
<keyword evidence="2" id="KW-0805">Transcription regulation</keyword>
<keyword evidence="4" id="KW-0010">Activator</keyword>
<dbReference type="InterPro" id="IPR036390">
    <property type="entry name" value="WH_DNA-bd_sf"/>
</dbReference>
<dbReference type="Pfam" id="PF03466">
    <property type="entry name" value="LysR_substrate"/>
    <property type="match status" value="1"/>
</dbReference>
<dbReference type="PANTHER" id="PTHR30293:SF2">
    <property type="entry name" value="TRANSCRIPTIONAL ACTIVATOR PROTEIN NHAR"/>
    <property type="match status" value="1"/>
</dbReference>
<dbReference type="SUPFAM" id="SSF46785">
    <property type="entry name" value="Winged helix' DNA-binding domain"/>
    <property type="match status" value="1"/>
</dbReference>
<name>A0A1I4CBV0_9GAMM</name>
<evidence type="ECO:0000313" key="7">
    <source>
        <dbReference type="EMBL" id="SFK77797.1"/>
    </source>
</evidence>
<dbReference type="PANTHER" id="PTHR30293">
    <property type="entry name" value="TRANSCRIPTIONAL REGULATORY PROTEIN NAC-RELATED"/>
    <property type="match status" value="1"/>
</dbReference>
<organism evidence="7 8">
    <name type="scientific">Rhodanobacter glycinis</name>
    <dbReference type="NCBI Taxonomy" id="582702"/>
    <lineage>
        <taxon>Bacteria</taxon>
        <taxon>Pseudomonadati</taxon>
        <taxon>Pseudomonadota</taxon>
        <taxon>Gammaproteobacteria</taxon>
        <taxon>Lysobacterales</taxon>
        <taxon>Rhodanobacteraceae</taxon>
        <taxon>Rhodanobacter</taxon>
    </lineage>
</organism>
<keyword evidence="3" id="KW-0238">DNA-binding</keyword>
<evidence type="ECO:0000259" key="6">
    <source>
        <dbReference type="PROSITE" id="PS50931"/>
    </source>
</evidence>
<sequence length="302" mass="33870">MDLQQLNFRHLFAFWKVTTEGRLTQAARALHVSQSTLSTQIQHLEERLGHPLFERRGRQMLLTATGRQVYRYAENIFGLGEEMLGWLDGHYEGMARVRIGGVSTMSRNYQENLFRPMMRDPTVVLTIESGTLDELVQRLLQHKLDLVLANSPVSSSPDQPLHSKFLGSQEISVVGQTAIWGRRKLRIPEDLDGQPVALPGARHALRAEFDALCSSANVNPQLRAEIDDMTMLRLVARDSGWLTILPAVVVQDELESGALTRVGQSDLLRERFYAITTQPSQHPAALDLILEAAVPAEMRTNA</sequence>
<dbReference type="Pfam" id="PF00126">
    <property type="entry name" value="HTH_1"/>
    <property type="match status" value="1"/>
</dbReference>
<keyword evidence="5" id="KW-0804">Transcription</keyword>
<dbReference type="Gene3D" id="3.40.190.290">
    <property type="match status" value="1"/>
</dbReference>
<dbReference type="GO" id="GO:0003700">
    <property type="term" value="F:DNA-binding transcription factor activity"/>
    <property type="evidence" value="ECO:0007669"/>
    <property type="project" value="InterPro"/>
</dbReference>
<dbReference type="InterPro" id="IPR000847">
    <property type="entry name" value="LysR_HTH_N"/>
</dbReference>
<protein>
    <submittedName>
        <fullName evidence="7">LysR family transcriptional regulator, transcriptional activator of nhaA</fullName>
    </submittedName>
</protein>
<evidence type="ECO:0000256" key="3">
    <source>
        <dbReference type="ARBA" id="ARBA00023125"/>
    </source>
</evidence>
<dbReference type="InterPro" id="IPR036388">
    <property type="entry name" value="WH-like_DNA-bd_sf"/>
</dbReference>
<proteinExistence type="inferred from homology"/>
<accession>A0A1I4CBV0</accession>
<dbReference type="FunFam" id="1.10.10.10:FF:000001">
    <property type="entry name" value="LysR family transcriptional regulator"/>
    <property type="match status" value="1"/>
</dbReference>
<evidence type="ECO:0000313" key="8">
    <source>
        <dbReference type="Proteomes" id="UP000198725"/>
    </source>
</evidence>
<dbReference type="RefSeq" id="WP_008208740.1">
    <property type="nucleotide sequence ID" value="NZ_FOSR01000006.1"/>
</dbReference>
<gene>
    <name evidence="7" type="ORF">SAMN05192579_106176</name>
</gene>
<dbReference type="GO" id="GO:2000142">
    <property type="term" value="P:regulation of DNA-templated transcription initiation"/>
    <property type="evidence" value="ECO:0007669"/>
    <property type="project" value="TreeGrafter"/>
</dbReference>
<evidence type="ECO:0000256" key="1">
    <source>
        <dbReference type="ARBA" id="ARBA00009437"/>
    </source>
</evidence>
<keyword evidence="8" id="KW-1185">Reference proteome</keyword>
<evidence type="ECO:0000256" key="2">
    <source>
        <dbReference type="ARBA" id="ARBA00023015"/>
    </source>
</evidence>
<comment type="similarity">
    <text evidence="1">Belongs to the LysR transcriptional regulatory family.</text>
</comment>
<evidence type="ECO:0000256" key="4">
    <source>
        <dbReference type="ARBA" id="ARBA00023159"/>
    </source>
</evidence>
<dbReference type="AlphaFoldDB" id="A0A1I4CBV0"/>
<dbReference type="PROSITE" id="PS50931">
    <property type="entry name" value="HTH_LYSR"/>
    <property type="match status" value="1"/>
</dbReference>
<dbReference type="SUPFAM" id="SSF53850">
    <property type="entry name" value="Periplasmic binding protein-like II"/>
    <property type="match status" value="1"/>
</dbReference>
<dbReference type="GO" id="GO:0003677">
    <property type="term" value="F:DNA binding"/>
    <property type="evidence" value="ECO:0007669"/>
    <property type="project" value="UniProtKB-KW"/>
</dbReference>
<dbReference type="PRINTS" id="PR00039">
    <property type="entry name" value="HTHLYSR"/>
</dbReference>